<comment type="caution">
    <text evidence="1">The sequence shown here is derived from an EMBL/GenBank/DDBJ whole genome shotgun (WGS) entry which is preliminary data.</text>
</comment>
<evidence type="ECO:0000313" key="2">
    <source>
        <dbReference type="Proteomes" id="UP000004578"/>
    </source>
</evidence>
<dbReference type="AlphaFoldDB" id="J1H1P3"/>
<dbReference type="Proteomes" id="UP000004578">
    <property type="component" value="Unassembled WGS sequence"/>
</dbReference>
<name>J1H1P3_9ACTO</name>
<keyword evidence="2" id="KW-1185">Reference proteome</keyword>
<organism evidence="1 2">
    <name type="scientific">Schaalia georgiae F0490</name>
    <dbReference type="NCBI Taxonomy" id="1125717"/>
    <lineage>
        <taxon>Bacteria</taxon>
        <taxon>Bacillati</taxon>
        <taxon>Actinomycetota</taxon>
        <taxon>Actinomycetes</taxon>
        <taxon>Actinomycetales</taxon>
        <taxon>Actinomycetaceae</taxon>
        <taxon>Schaalia</taxon>
    </lineage>
</organism>
<accession>J1H1P3</accession>
<gene>
    <name evidence="1" type="ORF">HMPREF1317_1028</name>
</gene>
<protein>
    <submittedName>
        <fullName evidence="1">Uncharacterized protein</fullName>
    </submittedName>
</protein>
<dbReference type="PATRIC" id="fig|1125717.3.peg.1571"/>
<sequence>MPQSDDCGEHCERCGQCDPAPGAPGSHSPYSCRSLPAIFQA</sequence>
<dbReference type="EMBL" id="AKFS01000253">
    <property type="protein sequence ID" value="EJF39113.1"/>
    <property type="molecule type" value="Genomic_DNA"/>
</dbReference>
<proteinExistence type="predicted"/>
<evidence type="ECO:0000313" key="1">
    <source>
        <dbReference type="EMBL" id="EJF39113.1"/>
    </source>
</evidence>
<reference evidence="1 2" key="1">
    <citation type="submission" date="2012-05" db="EMBL/GenBank/DDBJ databases">
        <authorList>
            <person name="Harkins D.M."/>
            <person name="Madupu R."/>
            <person name="Durkin A.S."/>
            <person name="Torralba M."/>
            <person name="Methe B."/>
            <person name="Sutton G.G."/>
            <person name="Nelson K.E."/>
        </authorList>
    </citation>
    <scope>NUCLEOTIDE SEQUENCE [LARGE SCALE GENOMIC DNA]</scope>
    <source>
        <strain evidence="1 2">F0490</strain>
    </source>
</reference>